<keyword evidence="3" id="KW-1185">Reference proteome</keyword>
<name>A0A0S4JFM5_BODSA</name>
<gene>
    <name evidence="2" type="ORF">BSAL_25685</name>
</gene>
<feature type="non-terminal residue" evidence="2">
    <location>
        <position position="258"/>
    </location>
</feature>
<evidence type="ECO:0000313" key="3">
    <source>
        <dbReference type="Proteomes" id="UP000051952"/>
    </source>
</evidence>
<sequence>MYPRTSSPTAAILLTVVLVFSAMTPVIAADGSSLRSTRNKVHSFIHRKALEGVGESTTEIFTITVTQLPQTSLHDECDPAAVFQRRLAVFYGIPPNRVNIVATDTCRLNFTFVNNSFDGGDYYSNRQLTALLLSLNITYAEQFLFVASLFVSNETSSPSIAPTISPVPRSPPSAQESQSAKKLFLASFTSGSGAASFQKTLAEFLNVDSNRIAWTLESDSARSREHKLTQNILYFSANDNNLLDVADHAEASAASGDS</sequence>
<dbReference type="VEuPathDB" id="TriTrypDB:BSAL_25685"/>
<dbReference type="EMBL" id="CYKH01001805">
    <property type="protein sequence ID" value="CUG90238.1"/>
    <property type="molecule type" value="Genomic_DNA"/>
</dbReference>
<dbReference type="AlphaFoldDB" id="A0A0S4JFM5"/>
<evidence type="ECO:0000256" key="1">
    <source>
        <dbReference type="SAM" id="SignalP"/>
    </source>
</evidence>
<evidence type="ECO:0000313" key="2">
    <source>
        <dbReference type="EMBL" id="CUG90238.1"/>
    </source>
</evidence>
<dbReference type="Proteomes" id="UP000051952">
    <property type="component" value="Unassembled WGS sequence"/>
</dbReference>
<reference evidence="3" key="1">
    <citation type="submission" date="2015-09" db="EMBL/GenBank/DDBJ databases">
        <authorList>
            <consortium name="Pathogen Informatics"/>
        </authorList>
    </citation>
    <scope>NUCLEOTIDE SEQUENCE [LARGE SCALE GENOMIC DNA]</scope>
    <source>
        <strain evidence="3">Lake Konstanz</strain>
    </source>
</reference>
<accession>A0A0S4JFM5</accession>
<feature type="chain" id="PRO_5006622277" evidence="1">
    <location>
        <begin position="29"/>
        <end position="258"/>
    </location>
</feature>
<proteinExistence type="predicted"/>
<feature type="signal peptide" evidence="1">
    <location>
        <begin position="1"/>
        <end position="28"/>
    </location>
</feature>
<keyword evidence="1" id="KW-0732">Signal</keyword>
<organism evidence="2 3">
    <name type="scientific">Bodo saltans</name>
    <name type="common">Flagellated protozoan</name>
    <dbReference type="NCBI Taxonomy" id="75058"/>
    <lineage>
        <taxon>Eukaryota</taxon>
        <taxon>Discoba</taxon>
        <taxon>Euglenozoa</taxon>
        <taxon>Kinetoplastea</taxon>
        <taxon>Metakinetoplastina</taxon>
        <taxon>Eubodonida</taxon>
        <taxon>Bodonidae</taxon>
        <taxon>Bodo</taxon>
    </lineage>
</organism>
<protein>
    <submittedName>
        <fullName evidence="2">Membrane-associated protein, putative</fullName>
    </submittedName>
</protein>